<dbReference type="OrthoDB" id="8723461at2"/>
<evidence type="ECO:0000313" key="3">
    <source>
        <dbReference type="Proteomes" id="UP000054683"/>
    </source>
</evidence>
<dbReference type="Pfam" id="PF15648">
    <property type="entry name" value="Tox-REase-5"/>
    <property type="match status" value="1"/>
</dbReference>
<feature type="domain" description="Tox-REase-5" evidence="1">
    <location>
        <begin position="85"/>
        <end position="178"/>
    </location>
</feature>
<reference evidence="2 3" key="1">
    <citation type="submission" date="2016-01" db="EMBL/GenBank/DDBJ databases">
        <authorList>
            <person name="Oliw E.H."/>
        </authorList>
    </citation>
    <scope>NUCLEOTIDE SEQUENCE [LARGE SCALE GENOMIC DNA]</scope>
    <source>
        <strain evidence="2">LMG 27134</strain>
    </source>
</reference>
<dbReference type="AlphaFoldDB" id="A0A158GK93"/>
<dbReference type="Proteomes" id="UP000054683">
    <property type="component" value="Unassembled WGS sequence"/>
</dbReference>
<name>A0A158GK93_9BURK</name>
<protein>
    <recommendedName>
        <fullName evidence="1">Tox-REase-5 domain-containing protein</fullName>
    </recommendedName>
</protein>
<organism evidence="2 3">
    <name type="scientific">Caballeronia udeis</name>
    <dbReference type="NCBI Taxonomy" id="1232866"/>
    <lineage>
        <taxon>Bacteria</taxon>
        <taxon>Pseudomonadati</taxon>
        <taxon>Pseudomonadota</taxon>
        <taxon>Betaproteobacteria</taxon>
        <taxon>Burkholderiales</taxon>
        <taxon>Burkholderiaceae</taxon>
        <taxon>Caballeronia</taxon>
    </lineage>
</organism>
<gene>
    <name evidence="2" type="ORF">AWB69_02786</name>
</gene>
<sequence>MAVVLAPVVEAAVTELGPILARAGAALLGGAATAAAGSLSGDTTKDDSKAAPVARTLPRTDESCKKCPPEAGRKVRENHGVNWPSYRYQARITGFAFDAEECRWSDEWAWLGLDFDGFQQGECLLQETKGNYDQFLDEDDEPKFFFGGFTDMQRQIVRQSVVVNSNPPAKLMWYFMTPKAREYMLPVLNRARVPSVYQP</sequence>
<evidence type="ECO:0000259" key="1">
    <source>
        <dbReference type="Pfam" id="PF15648"/>
    </source>
</evidence>
<dbReference type="EMBL" id="FCOK02000015">
    <property type="protein sequence ID" value="SAL32231.1"/>
    <property type="molecule type" value="Genomic_DNA"/>
</dbReference>
<dbReference type="RefSeq" id="WP_075643910.1">
    <property type="nucleotide sequence ID" value="NZ_FCOK02000015.1"/>
</dbReference>
<accession>A0A158GK93</accession>
<evidence type="ECO:0000313" key="2">
    <source>
        <dbReference type="EMBL" id="SAL32231.1"/>
    </source>
</evidence>
<proteinExistence type="predicted"/>
<dbReference type="InterPro" id="IPR028904">
    <property type="entry name" value="Tox-REase-5_dom"/>
</dbReference>